<evidence type="ECO:0000313" key="2">
    <source>
        <dbReference type="EMBL" id="XAY06220.1"/>
    </source>
</evidence>
<reference evidence="2" key="1">
    <citation type="submission" date="2022-12" db="EMBL/GenBank/DDBJ databases">
        <title>Paraconexibacter alkalitolerans sp. nov. and Baekduia alba sp. nov., isolated from soil and emended description of the genera Paraconexibacter (Chun et al., 2020) and Baekduia (An et al., 2020).</title>
        <authorList>
            <person name="Vieira S."/>
            <person name="Huber K.J."/>
            <person name="Geppert A."/>
            <person name="Wolf J."/>
            <person name="Neumann-Schaal M."/>
            <person name="Muesken M."/>
            <person name="Overmann J."/>
        </authorList>
    </citation>
    <scope>NUCLEOTIDE SEQUENCE</scope>
    <source>
        <strain evidence="2">AEG42_29</strain>
    </source>
</reference>
<keyword evidence="1" id="KW-1133">Transmembrane helix</keyword>
<gene>
    <name evidence="2" type="ORF">DSM112329_03084</name>
</gene>
<feature type="transmembrane region" description="Helical" evidence="1">
    <location>
        <begin position="269"/>
        <end position="289"/>
    </location>
</feature>
<feature type="transmembrane region" description="Helical" evidence="1">
    <location>
        <begin position="235"/>
        <end position="257"/>
    </location>
</feature>
<dbReference type="AlphaFoldDB" id="A0AAU7AX80"/>
<name>A0AAU7AX80_9ACTN</name>
<dbReference type="KEGG" id="parq:DSM112329_03084"/>
<keyword evidence="1" id="KW-0812">Transmembrane</keyword>
<feature type="transmembrane region" description="Helical" evidence="1">
    <location>
        <begin position="68"/>
        <end position="87"/>
    </location>
</feature>
<feature type="transmembrane region" description="Helical" evidence="1">
    <location>
        <begin position="191"/>
        <end position="208"/>
    </location>
</feature>
<organism evidence="2">
    <name type="scientific">Paraconexibacter sp. AEG42_29</name>
    <dbReference type="NCBI Taxonomy" id="2997339"/>
    <lineage>
        <taxon>Bacteria</taxon>
        <taxon>Bacillati</taxon>
        <taxon>Actinomycetota</taxon>
        <taxon>Thermoleophilia</taxon>
        <taxon>Solirubrobacterales</taxon>
        <taxon>Paraconexibacteraceae</taxon>
        <taxon>Paraconexibacter</taxon>
    </lineage>
</organism>
<sequence>MVVFYAALYALAPTDRPVIIADSPGYLAVGRWLTGAGEIPQQLSPFYSWFYGAVFAVPYSITPDLDVAYAFGVALNCVTGGVLFVLLDRIVRRAFPDLAPRLATVLAISGACWAGVSIQVGQIWPEIVLAAMVAGWTLAILRLGAGAARAPLELSLITVVMFATHHRMAGAILVAGALLASHARRTGLRQVVAPFLVLAGGLALTLLVDRVVKDALYPRGAADVPFRLALDAPDLVLQVLIGELWATAAATGGLIALARSFPRERSMVLPALGAAFVLTALLGAAQLGAALEAGAAFRGDFFAYGRYVSPFVPVLVVLGAARLVTSRRWSVAGVAPAAVIIASALQLTVNGTTLGGFTVPLQVSGLLGMGIFGVPLDLVRPSLLACGFAVALAVLTDRVRPGMLAGTIAAVTLLVAAGGAERISNYLGRADDGGDHIVSFLDTLPSDVPVYVDPSTGSGTFELLQMMRPARRFRAQAADARSPMAYVVHGQLWSPPPRAEVTTVSDVGAFQVLSCVGDQCPRPTR</sequence>
<accession>A0AAU7AX80</accession>
<feature type="transmembrane region" description="Helical" evidence="1">
    <location>
        <begin position="127"/>
        <end position="148"/>
    </location>
</feature>
<dbReference type="EMBL" id="CP114014">
    <property type="protein sequence ID" value="XAY06220.1"/>
    <property type="molecule type" value="Genomic_DNA"/>
</dbReference>
<feature type="transmembrane region" description="Helical" evidence="1">
    <location>
        <begin position="402"/>
        <end position="420"/>
    </location>
</feature>
<keyword evidence="1" id="KW-0472">Membrane</keyword>
<feature type="transmembrane region" description="Helical" evidence="1">
    <location>
        <begin position="369"/>
        <end position="395"/>
    </location>
</feature>
<protein>
    <recommendedName>
        <fullName evidence="3">Glycosyltransferase RgtA/B/C/D-like domain-containing protein</fullName>
    </recommendedName>
</protein>
<evidence type="ECO:0000256" key="1">
    <source>
        <dbReference type="SAM" id="Phobius"/>
    </source>
</evidence>
<feature type="transmembrane region" description="Helical" evidence="1">
    <location>
        <begin position="154"/>
        <end position="179"/>
    </location>
</feature>
<feature type="transmembrane region" description="Helical" evidence="1">
    <location>
        <begin position="331"/>
        <end position="349"/>
    </location>
</feature>
<evidence type="ECO:0008006" key="3">
    <source>
        <dbReference type="Google" id="ProtNLM"/>
    </source>
</evidence>
<proteinExistence type="predicted"/>
<feature type="transmembrane region" description="Helical" evidence="1">
    <location>
        <begin position="301"/>
        <end position="324"/>
    </location>
</feature>